<dbReference type="Gene3D" id="1.10.10.2520">
    <property type="entry name" value="Cell wall hydrolase SleB, domain 1"/>
    <property type="match status" value="1"/>
</dbReference>
<dbReference type="InterPro" id="IPR042047">
    <property type="entry name" value="SleB_dom1"/>
</dbReference>
<accession>B1I6M5</accession>
<keyword evidence="1" id="KW-0812">Transmembrane</keyword>
<dbReference type="eggNOG" id="COG3773">
    <property type="taxonomic scope" value="Bacteria"/>
</dbReference>
<dbReference type="GO" id="GO:0016787">
    <property type="term" value="F:hydrolase activity"/>
    <property type="evidence" value="ECO:0007669"/>
    <property type="project" value="UniProtKB-KW"/>
</dbReference>
<dbReference type="Proteomes" id="UP000008544">
    <property type="component" value="Chromosome"/>
</dbReference>
<proteinExistence type="predicted"/>
<organism evidence="3 4">
    <name type="scientific">Desulforudis audaxviator (strain MP104C)</name>
    <dbReference type="NCBI Taxonomy" id="477974"/>
    <lineage>
        <taxon>Bacteria</taxon>
        <taxon>Bacillati</taxon>
        <taxon>Bacillota</taxon>
        <taxon>Clostridia</taxon>
        <taxon>Thermoanaerobacterales</taxon>
        <taxon>Candidatus Desulforudaceae</taxon>
        <taxon>Candidatus Desulforudis</taxon>
    </lineage>
</organism>
<keyword evidence="3" id="KW-0378">Hydrolase</keyword>
<gene>
    <name evidence="3" type="ordered locus">Daud_2186</name>
</gene>
<sequence length="190" mass="21123">MSRLRIRRESAFFVVVVLTVAIVGLVVAWLTGRWFQYPPAIEWPDLPSVPAVQEYAPAPFGMEEAIPVTGRVGGQDAVQLLARLIQAEAANEPYVGKVAVGAVVLNRVRHASFPNTIPGVIFQPRAFQPVANGRIWLPVEQDSYRAARQALAGWDPSHGSLYFWNPAKSTSPWVWTRTIITRIGRHVFAR</sequence>
<dbReference type="Pfam" id="PF07486">
    <property type="entry name" value="Hydrolase_2"/>
    <property type="match status" value="1"/>
</dbReference>
<dbReference type="RefSeq" id="WP_012303248.1">
    <property type="nucleotide sequence ID" value="NC_010424.1"/>
</dbReference>
<evidence type="ECO:0000313" key="4">
    <source>
        <dbReference type="Proteomes" id="UP000008544"/>
    </source>
</evidence>
<reference evidence="3 4" key="2">
    <citation type="journal article" date="2008" name="Science">
        <title>Environmental genomics reveals a single-species ecosystem deep within Earth.</title>
        <authorList>
            <person name="Chivian D."/>
            <person name="Brodie E.L."/>
            <person name="Alm E.J."/>
            <person name="Culley D.E."/>
            <person name="Dehal P.S."/>
            <person name="Desantis T.Z."/>
            <person name="Gihring T.M."/>
            <person name="Lapidus A."/>
            <person name="Lin L.H."/>
            <person name="Lowry S.R."/>
            <person name="Moser D.P."/>
            <person name="Richardson P.M."/>
            <person name="Southam G."/>
            <person name="Wanger G."/>
            <person name="Pratt L.M."/>
            <person name="Andersen G.L."/>
            <person name="Hazen T.C."/>
            <person name="Brockman F.J."/>
            <person name="Arkin A.P."/>
            <person name="Onstott T.C."/>
        </authorList>
    </citation>
    <scope>NUCLEOTIDE SEQUENCE [LARGE SCALE GENOMIC DNA]</scope>
    <source>
        <strain evidence="3 4">MP104C</strain>
    </source>
</reference>
<evidence type="ECO:0000313" key="3">
    <source>
        <dbReference type="EMBL" id="ACA60673.1"/>
    </source>
</evidence>
<feature type="domain" description="Cell wall hydrolase SleB" evidence="2">
    <location>
        <begin position="91"/>
        <end position="189"/>
    </location>
</feature>
<keyword evidence="4" id="KW-1185">Reference proteome</keyword>
<evidence type="ECO:0000259" key="2">
    <source>
        <dbReference type="Pfam" id="PF07486"/>
    </source>
</evidence>
<dbReference type="STRING" id="477974.Daud_2186"/>
<dbReference type="InterPro" id="IPR011105">
    <property type="entry name" value="Cell_wall_hydrolase_SleB"/>
</dbReference>
<keyword evidence="1" id="KW-1133">Transmembrane helix</keyword>
<feature type="transmembrane region" description="Helical" evidence="1">
    <location>
        <begin position="12"/>
        <end position="30"/>
    </location>
</feature>
<keyword evidence="1" id="KW-0472">Membrane</keyword>
<protein>
    <submittedName>
        <fullName evidence="3">Cell wall hydrolase, SleB</fullName>
    </submittedName>
</protein>
<evidence type="ECO:0000256" key="1">
    <source>
        <dbReference type="SAM" id="Phobius"/>
    </source>
</evidence>
<name>B1I6M5_DESAP</name>
<dbReference type="EMBL" id="CP000860">
    <property type="protein sequence ID" value="ACA60673.1"/>
    <property type="molecule type" value="Genomic_DNA"/>
</dbReference>
<dbReference type="KEGG" id="dau:Daud_2186"/>
<reference evidence="4" key="1">
    <citation type="submission" date="2007-10" db="EMBL/GenBank/DDBJ databases">
        <title>Complete sequence of chromosome of Desulforudis audaxviator MP104C.</title>
        <authorList>
            <person name="Copeland A."/>
            <person name="Lucas S."/>
            <person name="Lapidus A."/>
            <person name="Barry K."/>
            <person name="Glavina del Rio T."/>
            <person name="Dalin E."/>
            <person name="Tice H."/>
            <person name="Bruce D."/>
            <person name="Pitluck S."/>
            <person name="Lowry S.R."/>
            <person name="Larimer F."/>
            <person name="Land M.L."/>
            <person name="Hauser L."/>
            <person name="Kyrpides N."/>
            <person name="Ivanova N.N."/>
            <person name="Richardson P."/>
        </authorList>
    </citation>
    <scope>NUCLEOTIDE SEQUENCE [LARGE SCALE GENOMIC DNA]</scope>
    <source>
        <strain evidence="4">MP104C</strain>
    </source>
</reference>
<dbReference type="Gene3D" id="6.20.240.60">
    <property type="match status" value="1"/>
</dbReference>
<dbReference type="HOGENOM" id="CLU_053345_2_1_9"/>
<dbReference type="AlphaFoldDB" id="B1I6M5"/>